<gene>
    <name evidence="1" type="ORF">nbrc107697_12680</name>
</gene>
<organism evidence="1 2">
    <name type="scientific">Gordonia crocea</name>
    <dbReference type="NCBI Taxonomy" id="589162"/>
    <lineage>
        <taxon>Bacteria</taxon>
        <taxon>Bacillati</taxon>
        <taxon>Actinomycetota</taxon>
        <taxon>Actinomycetes</taxon>
        <taxon>Mycobacteriales</taxon>
        <taxon>Gordoniaceae</taxon>
        <taxon>Gordonia</taxon>
    </lineage>
</organism>
<protein>
    <recommendedName>
        <fullName evidence="3">ESX-1 secretion-associated protein</fullName>
    </recommendedName>
</protein>
<accession>A0A7I9UW66</accession>
<proteinExistence type="predicted"/>
<dbReference type="AlphaFoldDB" id="A0A7I9UW66"/>
<name>A0A7I9UW66_9ACTN</name>
<reference evidence="2" key="1">
    <citation type="submission" date="2019-06" db="EMBL/GenBank/DDBJ databases">
        <title>Gordonia isolated from sludge of a wastewater treatment plant.</title>
        <authorList>
            <person name="Tamura T."/>
            <person name="Aoyama K."/>
            <person name="Kang Y."/>
            <person name="Saito S."/>
            <person name="Akiyama N."/>
            <person name="Yazawa K."/>
            <person name="Gonoi T."/>
            <person name="Mikami Y."/>
        </authorList>
    </citation>
    <scope>NUCLEOTIDE SEQUENCE [LARGE SCALE GENOMIC DNA]</scope>
    <source>
        <strain evidence="2">NBRC 107697</strain>
    </source>
</reference>
<dbReference type="Proteomes" id="UP000444980">
    <property type="component" value="Unassembled WGS sequence"/>
</dbReference>
<sequence>MEPFGAALRLRDMGALTGVMVDAGEAARLAADCRRVADAIDEQVALLRGGAYGGLRRGSPGYRPAVDAVVARLSERADELRCAARGLTAQCRAVADADSAAAHRILDLASRSRGGTR</sequence>
<evidence type="ECO:0000313" key="2">
    <source>
        <dbReference type="Proteomes" id="UP000444980"/>
    </source>
</evidence>
<evidence type="ECO:0000313" key="1">
    <source>
        <dbReference type="EMBL" id="GED97229.1"/>
    </source>
</evidence>
<keyword evidence="2" id="KW-1185">Reference proteome</keyword>
<comment type="caution">
    <text evidence="1">The sequence shown here is derived from an EMBL/GenBank/DDBJ whole genome shotgun (WGS) entry which is preliminary data.</text>
</comment>
<dbReference type="EMBL" id="BJOU01000001">
    <property type="protein sequence ID" value="GED97229.1"/>
    <property type="molecule type" value="Genomic_DNA"/>
</dbReference>
<evidence type="ECO:0008006" key="3">
    <source>
        <dbReference type="Google" id="ProtNLM"/>
    </source>
</evidence>